<organism evidence="3 4">
    <name type="scientific">Acetivibrio straminisolvens JCM 21531</name>
    <dbReference type="NCBI Taxonomy" id="1294263"/>
    <lineage>
        <taxon>Bacteria</taxon>
        <taxon>Bacillati</taxon>
        <taxon>Bacillota</taxon>
        <taxon>Clostridia</taxon>
        <taxon>Eubacteriales</taxon>
        <taxon>Oscillospiraceae</taxon>
        <taxon>Acetivibrio</taxon>
    </lineage>
</organism>
<dbReference type="Pfam" id="PF13240">
    <property type="entry name" value="Zn_Ribbon_1"/>
    <property type="match status" value="1"/>
</dbReference>
<dbReference type="InterPro" id="IPR026870">
    <property type="entry name" value="Zinc_ribbon_dom"/>
</dbReference>
<gene>
    <name evidence="3" type="ORF">JCM21531_3878</name>
</gene>
<keyword evidence="1" id="KW-0472">Membrane</keyword>
<dbReference type="STRING" id="1294263.JCM21531_3878"/>
<dbReference type="EMBL" id="BAVR01000062">
    <property type="protein sequence ID" value="GAE90283.1"/>
    <property type="molecule type" value="Genomic_DNA"/>
</dbReference>
<reference evidence="3" key="1">
    <citation type="journal article" date="2014" name="Genome Announc.">
        <title>Draft Genome Sequence of Clostridium straminisolvens Strain JCM 21531T, Isolated from a Cellulose-Degrading Bacterial Community.</title>
        <authorList>
            <person name="Yuki M."/>
            <person name="Oshima K."/>
            <person name="Suda W."/>
            <person name="Sakamoto M."/>
            <person name="Kitamura K."/>
            <person name="Iida T."/>
            <person name="Hattori M."/>
            <person name="Ohkuma M."/>
        </authorList>
    </citation>
    <scope>NUCLEOTIDE SEQUENCE [LARGE SCALE GENOMIC DNA]</scope>
    <source>
        <strain evidence="3">JCM 21531</strain>
    </source>
</reference>
<evidence type="ECO:0000313" key="3">
    <source>
        <dbReference type="EMBL" id="GAE90283.1"/>
    </source>
</evidence>
<keyword evidence="4" id="KW-1185">Reference proteome</keyword>
<keyword evidence="1" id="KW-1133">Transmembrane helix</keyword>
<feature type="transmembrane region" description="Helical" evidence="1">
    <location>
        <begin position="12"/>
        <end position="34"/>
    </location>
</feature>
<keyword evidence="1" id="KW-0812">Transmembrane</keyword>
<proteinExistence type="predicted"/>
<accession>W4VBW5</accession>
<name>W4VBW5_9FIRM</name>
<comment type="caution">
    <text evidence="3">The sequence shown here is derived from an EMBL/GenBank/DDBJ whole genome shotgun (WGS) entry which is preliminary data.</text>
</comment>
<sequence length="109" mass="12165">MAINITAHGPFGIGFFFPLFGIIFIFFGIVQAMYHYKNATGKDRFSIFDITESHEEGDPGTQWIRQANDELSQESKNGISNDGFRFCPYCGNSLGSDYNFCPKCGKAIS</sequence>
<evidence type="ECO:0000256" key="1">
    <source>
        <dbReference type="SAM" id="Phobius"/>
    </source>
</evidence>
<evidence type="ECO:0000313" key="4">
    <source>
        <dbReference type="Proteomes" id="UP000019109"/>
    </source>
</evidence>
<dbReference type="Proteomes" id="UP000019109">
    <property type="component" value="Unassembled WGS sequence"/>
</dbReference>
<evidence type="ECO:0000259" key="2">
    <source>
        <dbReference type="Pfam" id="PF13240"/>
    </source>
</evidence>
<protein>
    <recommendedName>
        <fullName evidence="2">Zinc-ribbon domain-containing protein</fullName>
    </recommendedName>
</protein>
<feature type="domain" description="Zinc-ribbon" evidence="2">
    <location>
        <begin position="86"/>
        <end position="107"/>
    </location>
</feature>
<dbReference type="AlphaFoldDB" id="W4VBW5"/>